<dbReference type="Proteomes" id="UP000236725">
    <property type="component" value="Unassembled WGS sequence"/>
</dbReference>
<dbReference type="PROSITE" id="PS51318">
    <property type="entry name" value="TAT"/>
    <property type="match status" value="1"/>
</dbReference>
<dbReference type="PANTHER" id="PTHR43498">
    <property type="entry name" value="FERREDOXIN:COB-COM HETERODISULFIDE REDUCTASE SUBUNIT A"/>
    <property type="match status" value="1"/>
</dbReference>
<evidence type="ECO:0000256" key="5">
    <source>
        <dbReference type="ARBA" id="ARBA00023014"/>
    </source>
</evidence>
<keyword evidence="1" id="KW-0004">4Fe-4S</keyword>
<dbReference type="InterPro" id="IPR006311">
    <property type="entry name" value="TAT_signal"/>
</dbReference>
<name>A0A8G2F286_9BACT</name>
<evidence type="ECO:0000256" key="2">
    <source>
        <dbReference type="ARBA" id="ARBA00022723"/>
    </source>
</evidence>
<dbReference type="SUPFAM" id="SSF51905">
    <property type="entry name" value="FAD/NAD(P)-binding domain"/>
    <property type="match status" value="2"/>
</dbReference>
<dbReference type="GO" id="GO:0016491">
    <property type="term" value="F:oxidoreductase activity"/>
    <property type="evidence" value="ECO:0007669"/>
    <property type="project" value="UniProtKB-KW"/>
</dbReference>
<dbReference type="EMBL" id="FNVS01000017">
    <property type="protein sequence ID" value="SEG15159.1"/>
    <property type="molecule type" value="Genomic_DNA"/>
</dbReference>
<organism evidence="6 7">
    <name type="scientific">Parabacteroides chinchillae</name>
    <dbReference type="NCBI Taxonomy" id="871327"/>
    <lineage>
        <taxon>Bacteria</taxon>
        <taxon>Pseudomonadati</taxon>
        <taxon>Bacteroidota</taxon>
        <taxon>Bacteroidia</taxon>
        <taxon>Bacteroidales</taxon>
        <taxon>Tannerellaceae</taxon>
        <taxon>Parabacteroides</taxon>
    </lineage>
</organism>
<dbReference type="Gene3D" id="3.50.50.60">
    <property type="entry name" value="FAD/NAD(P)-binding domain"/>
    <property type="match status" value="2"/>
</dbReference>
<sequence length="1048" mass="116430">MITRRDFLKLTAASSALVSFGNVTEAKNKIQQFTQVPSFCEESERNIPIIEETDIVIIGGSSGAVSAAVSAAKTGSKVFLIAGMPYLGDDICGSFMYQIDKKEEQAQTAIARKIFLIEEDPRISYNNLPEKDILYTQQQAPTPLHVKTTLENELINNDIHFLYSSLPTNVLIDKNGNIAGVVIANRSGRQAIRCKGIIDTTTTAVIAEMCNVPFTEFKPGKQTFTYTVVGNKAIESPKISKVNTMPFTVKSDGKEYPVIRYTFDYEIKDKSYASLMEAEQYIRDITWDADQVDSSDLLWYTPSWHIISAGEKLNSLLSMESIPKKPFVHNVIKYSPDGFETIRSAYELPKQAFACQGVKNLWVVGPCAAVPRDVAGWLSRPVNAMALGEMMGEFVASNLQDTQLATDYQISSPKGTASYCGEVKELLYPLRPNLDKGYVKTNQSILPVLGQYDVVVMGGGTAGAPAGISAAMHNAKTLVLDYLHGLGGIATLGFIGCYWDGFREGYTAEIDKAVRNMAPADHPRQIKSDAKFRADWKIEWYRQQLRKHKAELWYGVIGCGALVHKGKVEGLIVTTPFGRGVILSNIVIDSTGSADIAIAAGADYEYTGKKTLAVQGAGLSRFEPNDYYNNTDWTLIDDTDILDVSRLYVQGKAKYKGFYDLGKLPQTRERRRIIGDYTVTVYDVINHKRYPDTISYHKSSFDTHGMTIDPFFTLNPPGKRHVIYDADVPLRSLLPRGLEGIIVTGLGASAHRDAMPVIRMQPCLQNQGYSVGYLAALAAIDKQSLRKINIRKIQKHLVEKGILPARVLTDKETKTYSDKEFEVAARQVVEERYKGLEILLTDPARCIRIVRKNISGASGDARLIYASILCILGNKEFAPVVADAIKAYDVWDEGWHYTASAQFGECMSPLDSLIIALGSTGDASVLPVILEKANQLKLEDHFSHYRAICIACEKIKSSEATPVLARLLTIEGMRYNDIPSYRIAQTRIVPYVHDISYRNRILKELHLAKSLYLCGDNNKLGENTLSRYACGLEGHYARFAREILTNKY</sequence>
<dbReference type="AlphaFoldDB" id="A0A8G2F286"/>
<evidence type="ECO:0000256" key="4">
    <source>
        <dbReference type="ARBA" id="ARBA00023004"/>
    </source>
</evidence>
<dbReference type="RefSeq" id="WP_103984039.1">
    <property type="nucleotide sequence ID" value="NZ_FNVS01000017.1"/>
</dbReference>
<protein>
    <submittedName>
        <fullName evidence="6">Tat (Twin-arginine translocation) pathway signal sequence</fullName>
    </submittedName>
</protein>
<evidence type="ECO:0000256" key="3">
    <source>
        <dbReference type="ARBA" id="ARBA00023002"/>
    </source>
</evidence>
<dbReference type="InterPro" id="IPR039650">
    <property type="entry name" value="HdrA-like"/>
</dbReference>
<evidence type="ECO:0000256" key="1">
    <source>
        <dbReference type="ARBA" id="ARBA00022485"/>
    </source>
</evidence>
<dbReference type="GO" id="GO:0051539">
    <property type="term" value="F:4 iron, 4 sulfur cluster binding"/>
    <property type="evidence" value="ECO:0007669"/>
    <property type="project" value="UniProtKB-KW"/>
</dbReference>
<dbReference type="InterPro" id="IPR036188">
    <property type="entry name" value="FAD/NAD-bd_sf"/>
</dbReference>
<accession>A0A8G2F286</accession>
<dbReference type="NCBIfam" id="TIGR01409">
    <property type="entry name" value="TAT_signal_seq"/>
    <property type="match status" value="1"/>
</dbReference>
<evidence type="ECO:0000313" key="7">
    <source>
        <dbReference type="Proteomes" id="UP000236725"/>
    </source>
</evidence>
<dbReference type="Pfam" id="PF12831">
    <property type="entry name" value="FAD_oxidored"/>
    <property type="match status" value="3"/>
</dbReference>
<keyword evidence="4" id="KW-0408">Iron</keyword>
<keyword evidence="2" id="KW-0479">Metal-binding</keyword>
<dbReference type="PANTHER" id="PTHR43498:SF1">
    <property type="entry name" value="COB--COM HETERODISULFIDE REDUCTASE IRON-SULFUR SUBUNIT A"/>
    <property type="match status" value="1"/>
</dbReference>
<reference evidence="6 7" key="1">
    <citation type="submission" date="2016-10" db="EMBL/GenBank/DDBJ databases">
        <authorList>
            <person name="Varghese N."/>
            <person name="Submissions S."/>
        </authorList>
    </citation>
    <scope>NUCLEOTIDE SEQUENCE [LARGE SCALE GENOMIC DNA]</scope>
    <source>
        <strain evidence="6 7">DSM 29073</strain>
    </source>
</reference>
<gene>
    <name evidence="6" type="ORF">SAMN05444001_11713</name>
</gene>
<evidence type="ECO:0000313" key="6">
    <source>
        <dbReference type="EMBL" id="SEG15159.1"/>
    </source>
</evidence>
<comment type="caution">
    <text evidence="6">The sequence shown here is derived from an EMBL/GenBank/DDBJ whole genome shotgun (WGS) entry which is preliminary data.</text>
</comment>
<proteinExistence type="predicted"/>
<keyword evidence="3" id="KW-0560">Oxidoreductase</keyword>
<dbReference type="InterPro" id="IPR019546">
    <property type="entry name" value="TAT_signal_bac_arc"/>
</dbReference>
<dbReference type="GO" id="GO:0046872">
    <property type="term" value="F:metal ion binding"/>
    <property type="evidence" value="ECO:0007669"/>
    <property type="project" value="UniProtKB-KW"/>
</dbReference>
<keyword evidence="5" id="KW-0411">Iron-sulfur</keyword>
<keyword evidence="7" id="KW-1185">Reference proteome</keyword>